<dbReference type="GO" id="GO:0005737">
    <property type="term" value="C:cytoplasm"/>
    <property type="evidence" value="ECO:0007669"/>
    <property type="project" value="TreeGrafter"/>
</dbReference>
<dbReference type="Pfam" id="PF00227">
    <property type="entry name" value="Proteasome"/>
    <property type="match status" value="1"/>
</dbReference>
<dbReference type="FunCoup" id="A0A1Z5KDY0">
    <property type="interactions" value="555"/>
</dbReference>
<keyword evidence="13" id="KW-1185">Reference proteome</keyword>
<dbReference type="GO" id="GO:0005634">
    <property type="term" value="C:nucleus"/>
    <property type="evidence" value="ECO:0007669"/>
    <property type="project" value="UniProtKB-SubCell"/>
</dbReference>
<keyword evidence="10" id="KW-0539">Nucleus</keyword>
<dbReference type="InParanoid" id="A0A1Z5KDY0"/>
<evidence type="ECO:0000313" key="13">
    <source>
        <dbReference type="Proteomes" id="UP000198406"/>
    </source>
</evidence>
<evidence type="ECO:0000256" key="3">
    <source>
        <dbReference type="ARBA" id="ARBA00012039"/>
    </source>
</evidence>
<protein>
    <recommendedName>
        <fullName evidence="3">proteasome endopeptidase complex</fullName>
        <ecNumber evidence="3">3.4.25.1</ecNumber>
    </recommendedName>
</protein>
<evidence type="ECO:0000256" key="2">
    <source>
        <dbReference type="ARBA" id="ARBA00004123"/>
    </source>
</evidence>
<dbReference type="GO" id="GO:0005839">
    <property type="term" value="C:proteasome core complex"/>
    <property type="evidence" value="ECO:0007669"/>
    <property type="project" value="InterPro"/>
</dbReference>
<comment type="catalytic activity">
    <reaction evidence="1">
        <text>Cleavage of peptide bonds with very broad specificity.</text>
        <dbReference type="EC" id="3.4.25.1"/>
    </reaction>
</comment>
<dbReference type="Proteomes" id="UP000198406">
    <property type="component" value="Unassembled WGS sequence"/>
</dbReference>
<evidence type="ECO:0000256" key="6">
    <source>
        <dbReference type="ARBA" id="ARBA00022698"/>
    </source>
</evidence>
<organism evidence="12 13">
    <name type="scientific">Fistulifera solaris</name>
    <name type="common">Oleaginous diatom</name>
    <dbReference type="NCBI Taxonomy" id="1519565"/>
    <lineage>
        <taxon>Eukaryota</taxon>
        <taxon>Sar</taxon>
        <taxon>Stramenopiles</taxon>
        <taxon>Ochrophyta</taxon>
        <taxon>Bacillariophyta</taxon>
        <taxon>Bacillariophyceae</taxon>
        <taxon>Bacillariophycidae</taxon>
        <taxon>Naviculales</taxon>
        <taxon>Naviculaceae</taxon>
        <taxon>Fistulifera</taxon>
    </lineage>
</organism>
<dbReference type="PROSITE" id="PS51476">
    <property type="entry name" value="PROTEASOME_BETA_2"/>
    <property type="match status" value="1"/>
</dbReference>
<comment type="subcellular location">
    <subcellularLocation>
        <location evidence="2">Nucleus</location>
    </subcellularLocation>
</comment>
<dbReference type="SUPFAM" id="SSF56235">
    <property type="entry name" value="N-terminal nucleophile aminohydrolases (Ntn hydrolases)"/>
    <property type="match status" value="1"/>
</dbReference>
<evidence type="ECO:0000256" key="9">
    <source>
        <dbReference type="ARBA" id="ARBA00023145"/>
    </source>
</evidence>
<dbReference type="InterPro" id="IPR001353">
    <property type="entry name" value="Proteasome_sua/b"/>
</dbReference>
<dbReference type="CDD" id="cd03761">
    <property type="entry name" value="proteasome_beta_type_5"/>
    <property type="match status" value="1"/>
</dbReference>
<dbReference type="PANTHER" id="PTHR32194:SF3">
    <property type="entry name" value="PROTEASOME SUBUNIT BETA"/>
    <property type="match status" value="1"/>
</dbReference>
<evidence type="ECO:0000256" key="1">
    <source>
        <dbReference type="ARBA" id="ARBA00001198"/>
    </source>
</evidence>
<evidence type="ECO:0000256" key="5">
    <source>
        <dbReference type="ARBA" id="ARBA00022670"/>
    </source>
</evidence>
<name>A0A1Z5KDY0_FISSO</name>
<keyword evidence="6" id="KW-0888">Threonine protease</keyword>
<evidence type="ECO:0000256" key="4">
    <source>
        <dbReference type="ARBA" id="ARBA00022490"/>
    </source>
</evidence>
<dbReference type="PRINTS" id="PR00141">
    <property type="entry name" value="PROTEASOME"/>
</dbReference>
<dbReference type="EC" id="3.4.25.1" evidence="3"/>
<evidence type="ECO:0000256" key="7">
    <source>
        <dbReference type="ARBA" id="ARBA00022801"/>
    </source>
</evidence>
<dbReference type="PANTHER" id="PTHR32194">
    <property type="entry name" value="METALLOPROTEASE TLDD"/>
    <property type="match status" value="1"/>
</dbReference>
<keyword evidence="5" id="KW-0645">Protease</keyword>
<comment type="caution">
    <text evidence="12">The sequence shown here is derived from an EMBL/GenBank/DDBJ whole genome shotgun (WGS) entry which is preliminary data.</text>
</comment>
<evidence type="ECO:0000256" key="11">
    <source>
        <dbReference type="PIRSR" id="PIRSR600243-1"/>
    </source>
</evidence>
<dbReference type="FunFam" id="3.60.20.10:FF:000051">
    <property type="entry name" value="Proteasome subunit beta"/>
    <property type="match status" value="1"/>
</dbReference>
<dbReference type="EMBL" id="BDSP01000207">
    <property type="protein sequence ID" value="GAX24332.1"/>
    <property type="molecule type" value="Genomic_DNA"/>
</dbReference>
<dbReference type="GO" id="GO:0004298">
    <property type="term" value="F:threonine-type endopeptidase activity"/>
    <property type="evidence" value="ECO:0007669"/>
    <property type="project" value="UniProtKB-KW"/>
</dbReference>
<keyword evidence="8 12" id="KW-0647">Proteasome</keyword>
<proteinExistence type="predicted"/>
<sequence>MSMFGMEPLVIGDDILDIGSRKAVDRYCGNKAQIGLSQDLLMGRPGAFDVPNVKDPALYCSSHFRSTCGTGDAGQEIKFAKGTTTLAFKFNGGIIVSVDSRATQGNYISSQTVKKVIEMNPYLLGTMAGGAADCSYWERRLNLQCRMYELRNGRRITVAAASKLLAGTMASYRGYGLSMGTMITGWDETGPQLYYVDDDGTRLKGKMFSVGSGSTFAYGVLDNYYREDLTLEEAIDLGKRAIYHATHRDAASGGINNLYHVTKDGWVKIHAIDVNDMHYEFEEEKRNEMSS</sequence>
<keyword evidence="7 12" id="KW-0378">Hydrolase</keyword>
<dbReference type="GO" id="GO:0051603">
    <property type="term" value="P:proteolysis involved in protein catabolic process"/>
    <property type="evidence" value="ECO:0007669"/>
    <property type="project" value="InterPro"/>
</dbReference>
<reference evidence="12 13" key="1">
    <citation type="journal article" date="2015" name="Plant Cell">
        <title>Oil accumulation by the oleaginous diatom Fistulifera solaris as revealed by the genome and transcriptome.</title>
        <authorList>
            <person name="Tanaka T."/>
            <person name="Maeda Y."/>
            <person name="Veluchamy A."/>
            <person name="Tanaka M."/>
            <person name="Abida H."/>
            <person name="Marechal E."/>
            <person name="Bowler C."/>
            <person name="Muto M."/>
            <person name="Sunaga Y."/>
            <person name="Tanaka M."/>
            <person name="Yoshino T."/>
            <person name="Taniguchi T."/>
            <person name="Fukuda Y."/>
            <person name="Nemoto M."/>
            <person name="Matsumoto M."/>
            <person name="Wong P.S."/>
            <person name="Aburatani S."/>
            <person name="Fujibuchi W."/>
        </authorList>
    </citation>
    <scope>NUCLEOTIDE SEQUENCE [LARGE SCALE GENOMIC DNA]</scope>
    <source>
        <strain evidence="12 13">JPCC DA0580</strain>
    </source>
</reference>
<accession>A0A1Z5KDY0</accession>
<evidence type="ECO:0000256" key="8">
    <source>
        <dbReference type="ARBA" id="ARBA00022942"/>
    </source>
</evidence>
<evidence type="ECO:0000313" key="12">
    <source>
        <dbReference type="EMBL" id="GAX24332.1"/>
    </source>
</evidence>
<dbReference type="InterPro" id="IPR023333">
    <property type="entry name" value="Proteasome_suB-type"/>
</dbReference>
<feature type="active site" description="Nucleophile" evidence="11">
    <location>
        <position position="83"/>
    </location>
</feature>
<evidence type="ECO:0000256" key="10">
    <source>
        <dbReference type="ARBA" id="ARBA00023242"/>
    </source>
</evidence>
<dbReference type="OrthoDB" id="37597at2759"/>
<dbReference type="InterPro" id="IPR000243">
    <property type="entry name" value="Pept_T1A_subB"/>
</dbReference>
<dbReference type="AlphaFoldDB" id="A0A1Z5KDY0"/>
<dbReference type="Gene3D" id="3.60.20.10">
    <property type="entry name" value="Glutamine Phosphoribosylpyrophosphate, subunit 1, domain 1"/>
    <property type="match status" value="1"/>
</dbReference>
<gene>
    <name evidence="12" type="ORF">FisN_4Lh451</name>
</gene>
<keyword evidence="4" id="KW-0963">Cytoplasm</keyword>
<keyword evidence="9" id="KW-0865">Zymogen</keyword>
<dbReference type="InterPro" id="IPR029055">
    <property type="entry name" value="Ntn_hydrolases_N"/>
</dbReference>